<keyword evidence="6" id="KW-0378">Hydrolase</keyword>
<evidence type="ECO:0000256" key="3">
    <source>
        <dbReference type="ARBA" id="ARBA00023027"/>
    </source>
</evidence>
<dbReference type="GO" id="GO:0017136">
    <property type="term" value="F:histone deacetylase activity, NAD-dependent"/>
    <property type="evidence" value="ECO:0007669"/>
    <property type="project" value="TreeGrafter"/>
</dbReference>
<dbReference type="Gene3D" id="3.30.1600.10">
    <property type="entry name" value="SIR2/SIRT2 'Small Domain"/>
    <property type="match status" value="1"/>
</dbReference>
<dbReference type="AlphaFoldDB" id="A0A2X0YQR1"/>
<dbReference type="InterPro" id="IPR026591">
    <property type="entry name" value="Sirtuin_cat_small_dom_sf"/>
</dbReference>
<feature type="binding site" evidence="4">
    <location>
        <position position="121"/>
    </location>
    <ligand>
        <name>Zn(2+)</name>
        <dbReference type="ChEBI" id="CHEBI:29105"/>
    </ligand>
</feature>
<dbReference type="RefSeq" id="WP_181574618.1">
    <property type="nucleotide sequence ID" value="NZ_UAQE01000001.1"/>
</dbReference>
<dbReference type="GO" id="GO:0046872">
    <property type="term" value="F:metal ion binding"/>
    <property type="evidence" value="ECO:0007669"/>
    <property type="project" value="UniProtKB-KW"/>
</dbReference>
<dbReference type="PANTHER" id="PTHR11085:SF4">
    <property type="entry name" value="NAD-DEPENDENT PROTEIN DEACYLASE"/>
    <property type="match status" value="1"/>
</dbReference>
<feature type="binding site" evidence="4">
    <location>
        <position position="143"/>
    </location>
    <ligand>
        <name>Zn(2+)</name>
        <dbReference type="ChEBI" id="CHEBI:29105"/>
    </ligand>
</feature>
<dbReference type="InterPro" id="IPR003000">
    <property type="entry name" value="Sirtuin"/>
</dbReference>
<dbReference type="Gene3D" id="3.40.50.1220">
    <property type="entry name" value="TPP-binding domain"/>
    <property type="match status" value="1"/>
</dbReference>
<dbReference type="EC" id="2.3.1.286" evidence="1"/>
<dbReference type="PANTHER" id="PTHR11085">
    <property type="entry name" value="NAD-DEPENDENT PROTEIN DEACYLASE SIRTUIN-5, MITOCHONDRIAL-RELATED"/>
    <property type="match status" value="1"/>
</dbReference>
<comment type="caution">
    <text evidence="4">Lacks conserved residue(s) required for the propagation of feature annotation.</text>
</comment>
<organism evidence="6 7">
    <name type="scientific">Lysinibacillus capsici</name>
    <dbReference type="NCBI Taxonomy" id="2115968"/>
    <lineage>
        <taxon>Bacteria</taxon>
        <taxon>Bacillati</taxon>
        <taxon>Bacillota</taxon>
        <taxon>Bacilli</taxon>
        <taxon>Bacillales</taxon>
        <taxon>Bacillaceae</taxon>
        <taxon>Lysinibacillus</taxon>
    </lineage>
</organism>
<feature type="binding site" evidence="4">
    <location>
        <position position="146"/>
    </location>
    <ligand>
        <name>Zn(2+)</name>
        <dbReference type="ChEBI" id="CHEBI:29105"/>
    </ligand>
</feature>
<keyword evidence="4" id="KW-0862">Zinc</keyword>
<feature type="binding site" evidence="4">
    <location>
        <position position="118"/>
    </location>
    <ligand>
        <name>Zn(2+)</name>
        <dbReference type="ChEBI" id="CHEBI:29105"/>
    </ligand>
</feature>
<evidence type="ECO:0000313" key="7">
    <source>
        <dbReference type="Proteomes" id="UP000251431"/>
    </source>
</evidence>
<sequence>MEFISNKIHECINQYNSPLFFTSYSTSYISGVPDFKNIINGYYIDHILDSKFFKQNPEIFFDYLEKIYSWVELEPNYIHQILGETQSRVITECFDSLHVKAGNKSVIELYGNLNKILCNFCSFEIATSEFLKSNQYSDKNYLCPECNNMLQPSIILHGQSLKNFNMAVNALHYSDAFIIIGNTPFYYPVNRLINKALENKCKVLYISI</sequence>
<evidence type="ECO:0000256" key="4">
    <source>
        <dbReference type="PROSITE-ProRule" id="PRU00236"/>
    </source>
</evidence>
<dbReference type="EMBL" id="UAQE01000001">
    <property type="protein sequence ID" value="SPT97687.1"/>
    <property type="molecule type" value="Genomic_DNA"/>
</dbReference>
<protein>
    <recommendedName>
        <fullName evidence="1">protein acetyllysine N-acetyltransferase</fullName>
        <ecNumber evidence="1">2.3.1.286</ecNumber>
    </recommendedName>
</protein>
<accession>A0A2X0YQR1</accession>
<name>A0A2X0YQR1_9BACI</name>
<evidence type="ECO:0000313" key="6">
    <source>
        <dbReference type="EMBL" id="SPT97687.1"/>
    </source>
</evidence>
<dbReference type="GO" id="GO:0070403">
    <property type="term" value="F:NAD+ binding"/>
    <property type="evidence" value="ECO:0007669"/>
    <property type="project" value="InterPro"/>
</dbReference>
<gene>
    <name evidence="6" type="primary">cobB_1</name>
    <name evidence="6" type="ORF">NCTC7582_01225</name>
</gene>
<dbReference type="SUPFAM" id="SSF52467">
    <property type="entry name" value="DHS-like NAD/FAD-binding domain"/>
    <property type="match status" value="1"/>
</dbReference>
<evidence type="ECO:0000256" key="1">
    <source>
        <dbReference type="ARBA" id="ARBA00012928"/>
    </source>
</evidence>
<proteinExistence type="predicted"/>
<dbReference type="Proteomes" id="UP000251431">
    <property type="component" value="Unassembled WGS sequence"/>
</dbReference>
<feature type="domain" description="Deacetylase sirtuin-type" evidence="5">
    <location>
        <begin position="1"/>
        <end position="208"/>
    </location>
</feature>
<evidence type="ECO:0000256" key="2">
    <source>
        <dbReference type="ARBA" id="ARBA00022679"/>
    </source>
</evidence>
<keyword evidence="4" id="KW-0479">Metal-binding</keyword>
<dbReference type="InterPro" id="IPR026590">
    <property type="entry name" value="Ssirtuin_cat_dom"/>
</dbReference>
<keyword evidence="3" id="KW-0520">NAD</keyword>
<keyword evidence="2" id="KW-0808">Transferase</keyword>
<dbReference type="Pfam" id="PF02146">
    <property type="entry name" value="SIR2"/>
    <property type="match status" value="1"/>
</dbReference>
<reference evidence="6 7" key="1">
    <citation type="submission" date="2018-06" db="EMBL/GenBank/DDBJ databases">
        <authorList>
            <consortium name="Pathogen Informatics"/>
            <person name="Doyle S."/>
        </authorList>
    </citation>
    <scope>NUCLEOTIDE SEQUENCE [LARGE SCALE GENOMIC DNA]</scope>
    <source>
        <strain evidence="6 7">NCTC7582</strain>
    </source>
</reference>
<evidence type="ECO:0000259" key="5">
    <source>
        <dbReference type="PROSITE" id="PS50305"/>
    </source>
</evidence>
<dbReference type="GO" id="GO:0016787">
    <property type="term" value="F:hydrolase activity"/>
    <property type="evidence" value="ECO:0007669"/>
    <property type="project" value="UniProtKB-KW"/>
</dbReference>
<dbReference type="InterPro" id="IPR050134">
    <property type="entry name" value="NAD-dep_sirtuin_deacylases"/>
</dbReference>
<dbReference type="PROSITE" id="PS50305">
    <property type="entry name" value="SIRTUIN"/>
    <property type="match status" value="1"/>
</dbReference>
<dbReference type="InterPro" id="IPR029035">
    <property type="entry name" value="DHS-like_NAD/FAD-binding_dom"/>
</dbReference>